<evidence type="ECO:0000256" key="4">
    <source>
        <dbReference type="ARBA" id="ARBA00022989"/>
    </source>
</evidence>
<keyword evidence="3 6" id="KW-0812">Transmembrane</keyword>
<name>A0A5P2FZX2_9BACT</name>
<evidence type="ECO:0000313" key="9">
    <source>
        <dbReference type="EMBL" id="QES89086.1"/>
    </source>
</evidence>
<sequence length="802" mass="90139">MIIMFIHYLRTAWRSLKANKFYSILNIVGLAVGIATSIMLLLWVQNQLSYDRFNKKYENIYEINAHIYTGNTSFPWQGAPAPVSILSKNIPEVLSYVRLAEQEDKDNSLLSNSTGTKVFDNNKIVYADTNFFHVFDYEILEGNSHAVLSNINSVVITQSTAKKLFGSVDALGKTLLFDKQNFTVSAIIKDFPSNSSLKYDAIFSLFYYAKRFTDRGGNNQWNTIDDDVDDYSFRTFLLLQSGVSPSIVADKLTLQFHQLFKNAKNEQSPTKFQLQSLKDEHLIRIDGNTTALQMVKIMGLVAIFILIIAGINYINLSTARSMTQVKNVSIRKIVGAKKGQLFLQFVIETLLTFLFAITISIVLIILLKPLYDKVTGEQLSFSLLDFSTVEILFFAILVTFLISSIYPALILSSFKPLSLLREKRVLGLNKATFRKVLVTLQFGVSFLLLVGTIIMSKQMSFIRNKDLGYDKSYVFTVTFPDEASKNADAIVNNLLSQKSILNASFTYTKDITNVSDVSGDIVWAGKKDSTPFMLWRVYADKNFIPTMKYKLVYGSNFSGSPSDEYKYILNETAVQKMGLKPPYVGTKIGYDNLEGEIAGVVKDFNFKSLKEPIAPLVIRSRDFKNVLYVRTTGADARNAIQTVENQFKRFDRDNAPFIYNFIDKTFDAHYQSQQQTGILFAIFACIAIFISCLGLFGLATYTAQIKTKEIGVRKVLGASVGNIIKMVSKDFLRLVLIAVIISTPLAYWVMTQWLSDFAYKTNISSLVFLGAAFFVMVIAFGTIGFNALKAAVANPVNSLRSE</sequence>
<keyword evidence="5 6" id="KW-0472">Membrane</keyword>
<evidence type="ECO:0000256" key="5">
    <source>
        <dbReference type="ARBA" id="ARBA00023136"/>
    </source>
</evidence>
<gene>
    <name evidence="9" type="ORF">E0W69_010590</name>
</gene>
<dbReference type="InterPro" id="IPR003838">
    <property type="entry name" value="ABC3_permease_C"/>
</dbReference>
<dbReference type="AlphaFoldDB" id="A0A5P2FZX2"/>
<evidence type="ECO:0000259" key="8">
    <source>
        <dbReference type="Pfam" id="PF12704"/>
    </source>
</evidence>
<keyword evidence="2" id="KW-1003">Cell membrane</keyword>
<feature type="transmembrane region" description="Helical" evidence="6">
    <location>
        <begin position="678"/>
        <end position="703"/>
    </location>
</feature>
<comment type="subcellular location">
    <subcellularLocation>
        <location evidence="1">Cell membrane</location>
        <topology evidence="1">Multi-pass membrane protein</topology>
    </subcellularLocation>
</comment>
<dbReference type="Pfam" id="PF02687">
    <property type="entry name" value="FtsX"/>
    <property type="match status" value="2"/>
</dbReference>
<feature type="transmembrane region" description="Helical" evidence="6">
    <location>
        <begin position="731"/>
        <end position="750"/>
    </location>
</feature>
<protein>
    <submittedName>
        <fullName evidence="9">FtsX-like permease family protein</fullName>
    </submittedName>
</protein>
<dbReference type="KEGG" id="arac:E0W69_010590"/>
<dbReference type="InterPro" id="IPR025857">
    <property type="entry name" value="MacB_PCD"/>
</dbReference>
<evidence type="ECO:0000313" key="10">
    <source>
        <dbReference type="Proteomes" id="UP000292424"/>
    </source>
</evidence>
<evidence type="ECO:0000256" key="1">
    <source>
        <dbReference type="ARBA" id="ARBA00004651"/>
    </source>
</evidence>
<feature type="transmembrane region" description="Helical" evidence="6">
    <location>
        <begin position="435"/>
        <end position="455"/>
    </location>
</feature>
<keyword evidence="4 6" id="KW-1133">Transmembrane helix</keyword>
<dbReference type="PANTHER" id="PTHR30572:SF18">
    <property type="entry name" value="ABC-TYPE MACROLIDE FAMILY EXPORT SYSTEM PERMEASE COMPONENT 2"/>
    <property type="match status" value="1"/>
</dbReference>
<feature type="transmembrane region" description="Helical" evidence="6">
    <location>
        <begin position="341"/>
        <end position="371"/>
    </location>
</feature>
<dbReference type="PANTHER" id="PTHR30572">
    <property type="entry name" value="MEMBRANE COMPONENT OF TRANSPORTER-RELATED"/>
    <property type="match status" value="1"/>
</dbReference>
<feature type="transmembrane region" description="Helical" evidence="6">
    <location>
        <begin position="391"/>
        <end position="414"/>
    </location>
</feature>
<reference evidence="9 10" key="1">
    <citation type="submission" date="2019-09" db="EMBL/GenBank/DDBJ databases">
        <title>Complete genome sequence of Arachidicoccus sp. B3-10 isolated from apple orchard soil.</title>
        <authorList>
            <person name="Kim H.S."/>
            <person name="Han K.-I."/>
            <person name="Suh M.K."/>
            <person name="Lee K.C."/>
            <person name="Eom M.K."/>
            <person name="Kim J.-S."/>
            <person name="Kang S.W."/>
            <person name="Sin Y."/>
            <person name="Lee J.-S."/>
        </authorList>
    </citation>
    <scope>NUCLEOTIDE SEQUENCE [LARGE SCALE GENOMIC DNA]</scope>
    <source>
        <strain evidence="9 10">B3-10</strain>
    </source>
</reference>
<feature type="transmembrane region" description="Helical" evidence="6">
    <location>
        <begin position="762"/>
        <end position="788"/>
    </location>
</feature>
<dbReference type="EMBL" id="CP044016">
    <property type="protein sequence ID" value="QES89086.1"/>
    <property type="molecule type" value="Genomic_DNA"/>
</dbReference>
<dbReference type="Pfam" id="PF12704">
    <property type="entry name" value="MacB_PCD"/>
    <property type="match status" value="1"/>
</dbReference>
<feature type="domain" description="ABC3 transporter permease C-terminal" evidence="7">
    <location>
        <begin position="300"/>
        <end position="414"/>
    </location>
</feature>
<dbReference type="Proteomes" id="UP000292424">
    <property type="component" value="Chromosome"/>
</dbReference>
<proteinExistence type="predicted"/>
<dbReference type="OrthoDB" id="1451596at2"/>
<feature type="transmembrane region" description="Helical" evidence="6">
    <location>
        <begin position="297"/>
        <end position="316"/>
    </location>
</feature>
<dbReference type="InterPro" id="IPR050250">
    <property type="entry name" value="Macrolide_Exporter_MacB"/>
</dbReference>
<feature type="domain" description="ABC3 transporter permease C-terminal" evidence="7">
    <location>
        <begin position="682"/>
        <end position="794"/>
    </location>
</feature>
<dbReference type="GO" id="GO:0022857">
    <property type="term" value="F:transmembrane transporter activity"/>
    <property type="evidence" value="ECO:0007669"/>
    <property type="project" value="TreeGrafter"/>
</dbReference>
<dbReference type="GO" id="GO:0005886">
    <property type="term" value="C:plasma membrane"/>
    <property type="evidence" value="ECO:0007669"/>
    <property type="project" value="UniProtKB-SubCell"/>
</dbReference>
<feature type="transmembrane region" description="Helical" evidence="6">
    <location>
        <begin position="21"/>
        <end position="44"/>
    </location>
</feature>
<organism evidence="9 10">
    <name type="scientific">Rhizosphaericola mali</name>
    <dbReference type="NCBI Taxonomy" id="2545455"/>
    <lineage>
        <taxon>Bacteria</taxon>
        <taxon>Pseudomonadati</taxon>
        <taxon>Bacteroidota</taxon>
        <taxon>Chitinophagia</taxon>
        <taxon>Chitinophagales</taxon>
        <taxon>Chitinophagaceae</taxon>
        <taxon>Rhizosphaericola</taxon>
    </lineage>
</organism>
<evidence type="ECO:0000256" key="2">
    <source>
        <dbReference type="ARBA" id="ARBA00022475"/>
    </source>
</evidence>
<keyword evidence="10" id="KW-1185">Reference proteome</keyword>
<evidence type="ECO:0000256" key="3">
    <source>
        <dbReference type="ARBA" id="ARBA00022692"/>
    </source>
</evidence>
<evidence type="ECO:0000259" key="7">
    <source>
        <dbReference type="Pfam" id="PF02687"/>
    </source>
</evidence>
<accession>A0A5P2FZX2</accession>
<feature type="domain" description="MacB-like periplasmic core" evidence="8">
    <location>
        <begin position="23"/>
        <end position="252"/>
    </location>
</feature>
<evidence type="ECO:0000256" key="6">
    <source>
        <dbReference type="SAM" id="Phobius"/>
    </source>
</evidence>